<gene>
    <name evidence="1" type="ORF">MM415A01688_0014</name>
    <name evidence="2" type="ORF">MM415B02150_0015</name>
</gene>
<protein>
    <submittedName>
        <fullName evidence="1">Uncharacterized protein</fullName>
    </submittedName>
</protein>
<organism evidence="1">
    <name type="scientific">viral metagenome</name>
    <dbReference type="NCBI Taxonomy" id="1070528"/>
    <lineage>
        <taxon>unclassified sequences</taxon>
        <taxon>metagenomes</taxon>
        <taxon>organismal metagenomes</taxon>
    </lineage>
</organism>
<reference evidence="1" key="1">
    <citation type="submission" date="2020-03" db="EMBL/GenBank/DDBJ databases">
        <title>The deep terrestrial virosphere.</title>
        <authorList>
            <person name="Holmfeldt K."/>
            <person name="Nilsson E."/>
            <person name="Simone D."/>
            <person name="Lopez-Fernandez M."/>
            <person name="Wu X."/>
            <person name="de Brujin I."/>
            <person name="Lundin D."/>
            <person name="Andersson A."/>
            <person name="Bertilsson S."/>
            <person name="Dopson M."/>
        </authorList>
    </citation>
    <scope>NUCLEOTIDE SEQUENCE</scope>
    <source>
        <strain evidence="1">MM415A01688</strain>
        <strain evidence="2">MM415B02150</strain>
    </source>
</reference>
<proteinExistence type="predicted"/>
<dbReference type="EMBL" id="MT142188">
    <property type="protein sequence ID" value="QJA75849.1"/>
    <property type="molecule type" value="Genomic_DNA"/>
</dbReference>
<dbReference type="EMBL" id="MT142609">
    <property type="protein sequence ID" value="QJA86010.1"/>
    <property type="molecule type" value="Genomic_DNA"/>
</dbReference>
<evidence type="ECO:0000313" key="2">
    <source>
        <dbReference type="EMBL" id="QJA86010.1"/>
    </source>
</evidence>
<accession>A0A6M3K109</accession>
<dbReference type="AlphaFoldDB" id="A0A6M3K109"/>
<name>A0A6M3K109_9ZZZZ</name>
<evidence type="ECO:0000313" key="1">
    <source>
        <dbReference type="EMBL" id="QJA75849.1"/>
    </source>
</evidence>
<sequence length="59" mass="7115">MTEEAARKLAEEHWHYTQQIILLLLELTERLYKDAMVHGIKHGESENRAVNYERRNYDT</sequence>